<dbReference type="EMBL" id="ANOH01000334">
    <property type="protein sequence ID" value="EMI53726.1"/>
    <property type="molecule type" value="Genomic_DNA"/>
</dbReference>
<name>M5U791_9BACT</name>
<dbReference type="SUPFAM" id="SSF52096">
    <property type="entry name" value="ClpP/crotonase"/>
    <property type="match status" value="1"/>
</dbReference>
<dbReference type="PROSITE" id="PS51257">
    <property type="entry name" value="PROKAR_LIPOPROTEIN"/>
    <property type="match status" value="1"/>
</dbReference>
<comment type="subcellular location">
    <subcellularLocation>
        <location evidence="1">Membrane</location>
        <topology evidence="1">Multi-pass membrane protein</topology>
    </subcellularLocation>
</comment>
<dbReference type="RefSeq" id="WP_008684262.1">
    <property type="nucleotide sequence ID" value="NZ_ANOH01000334.1"/>
</dbReference>
<evidence type="ECO:0000259" key="8">
    <source>
        <dbReference type="Pfam" id="PF25145"/>
    </source>
</evidence>
<evidence type="ECO:0000313" key="9">
    <source>
        <dbReference type="EMBL" id="EMI53726.1"/>
    </source>
</evidence>
<feature type="transmembrane region" description="Helical" evidence="5">
    <location>
        <begin position="304"/>
        <end position="327"/>
    </location>
</feature>
<dbReference type="Pfam" id="PF24961">
    <property type="entry name" value="NfeD_membrane"/>
    <property type="match status" value="1"/>
</dbReference>
<evidence type="ECO:0000256" key="1">
    <source>
        <dbReference type="ARBA" id="ARBA00004141"/>
    </source>
</evidence>
<dbReference type="PATRIC" id="fig|1263870.3.peg.5149"/>
<feature type="domain" description="NfeD-like C-terminal" evidence="6">
    <location>
        <begin position="476"/>
        <end position="527"/>
    </location>
</feature>
<feature type="transmembrane region" description="Helical" evidence="5">
    <location>
        <begin position="421"/>
        <end position="441"/>
    </location>
</feature>
<dbReference type="AlphaFoldDB" id="M5U791"/>
<comment type="caution">
    <text evidence="9">The sequence shown here is derived from an EMBL/GenBank/DDBJ whole genome shotgun (WGS) entry which is preliminary data.</text>
</comment>
<evidence type="ECO:0000256" key="4">
    <source>
        <dbReference type="ARBA" id="ARBA00023136"/>
    </source>
</evidence>
<dbReference type="Proteomes" id="UP000011885">
    <property type="component" value="Unassembled WGS sequence"/>
</dbReference>
<proteinExistence type="predicted"/>
<evidence type="ECO:0000259" key="6">
    <source>
        <dbReference type="Pfam" id="PF01957"/>
    </source>
</evidence>
<protein>
    <submittedName>
        <fullName evidence="9">Nodulation efficiency, NfeD</fullName>
    </submittedName>
</protein>
<feature type="transmembrane region" description="Helical" evidence="5">
    <location>
        <begin position="359"/>
        <end position="378"/>
    </location>
</feature>
<dbReference type="InterPro" id="IPR056738">
    <property type="entry name" value="NfeD1b_N"/>
</dbReference>
<sequence length="535" mass="57208">MTNLKLTQTTLLLIGCIVGGMAFVTPQLVRADTTADTVELGVENDLAENDPAADDLAADARNERKQESGKRTAVILPLKEDINPLSGALLKRKFEAAVDSGVDVIILDIHSPGGFTSVTFELMDMVLDAKDVETVAYIEKDAISGAALLALATDTILMKPDARMGDAGEIVMGEDGAFRYTEAKSRSVLAQKARDTAQATGRSLALAEKMTDKDMVVYRATNTRTGEERFLSDKEHAALADADDWELGTPIREAGKDMFFIANGRRAVELGMADQTVSGKDQLARVLNVQAPIPEVQRSWVDTLVLILNMKFFTFLLLLIGLVALAVELSAPGIGVGGLVSCLCFGLFFWSRFLGGTSGWLEVMLFVMGLLFIAAEVFVIPGFGVAGIMGLALTLGSLVMASRRFSMTDGGVDWTSLSNDVALVLGAFLAFLVAAIFLTSYMGQIPGLSRLTLQAEVAPDSFVVSDSTPAWQKVQIGQTGTTVSPLRPGGRIEIDDMMLDVVTEGDYVGPGNPVRVIAKQGTRVVVRLIDDSANV</sequence>
<evidence type="ECO:0000256" key="2">
    <source>
        <dbReference type="ARBA" id="ARBA00022692"/>
    </source>
</evidence>
<dbReference type="GO" id="GO:0005886">
    <property type="term" value="C:plasma membrane"/>
    <property type="evidence" value="ECO:0007669"/>
    <property type="project" value="TreeGrafter"/>
</dbReference>
<keyword evidence="10" id="KW-1185">Reference proteome</keyword>
<dbReference type="CDD" id="cd07021">
    <property type="entry name" value="Clp_protease_NfeD_like"/>
    <property type="match status" value="1"/>
</dbReference>
<evidence type="ECO:0000256" key="3">
    <source>
        <dbReference type="ARBA" id="ARBA00022989"/>
    </source>
</evidence>
<feature type="domain" description="NfeD integral membrane" evidence="7">
    <location>
        <begin position="314"/>
        <end position="437"/>
    </location>
</feature>
<evidence type="ECO:0000256" key="5">
    <source>
        <dbReference type="SAM" id="Phobius"/>
    </source>
</evidence>
<dbReference type="PANTHER" id="PTHR33507">
    <property type="entry name" value="INNER MEMBRANE PROTEIN YBBJ"/>
    <property type="match status" value="1"/>
</dbReference>
<keyword evidence="2 5" id="KW-0812">Transmembrane</keyword>
<keyword evidence="3 5" id="KW-1133">Transmembrane helix</keyword>
<feature type="transmembrane region" description="Helical" evidence="5">
    <location>
        <begin position="334"/>
        <end position="353"/>
    </location>
</feature>
<evidence type="ECO:0000313" key="10">
    <source>
        <dbReference type="Proteomes" id="UP000011885"/>
    </source>
</evidence>
<gene>
    <name evidence="9" type="ORF">RSSM_04867</name>
</gene>
<dbReference type="Pfam" id="PF01957">
    <property type="entry name" value="NfeD"/>
    <property type="match status" value="1"/>
</dbReference>
<reference evidence="9 10" key="1">
    <citation type="journal article" date="2013" name="Mar. Genomics">
        <title>Expression of sulfatases in Rhodopirellula baltica and the diversity of sulfatases in the genus Rhodopirellula.</title>
        <authorList>
            <person name="Wegner C.E."/>
            <person name="Richter-Heitmann T."/>
            <person name="Klindworth A."/>
            <person name="Klockow C."/>
            <person name="Richter M."/>
            <person name="Achstetter T."/>
            <person name="Glockner F.O."/>
            <person name="Harder J."/>
        </authorList>
    </citation>
    <scope>NUCLEOTIDE SEQUENCE [LARGE SCALE GENOMIC DNA]</scope>
    <source>
        <strain evidence="9 10">SM41</strain>
    </source>
</reference>
<dbReference type="Gene3D" id="3.90.226.10">
    <property type="entry name" value="2-enoyl-CoA Hydratase, Chain A, domain 1"/>
    <property type="match status" value="1"/>
</dbReference>
<dbReference type="PANTHER" id="PTHR33507:SF3">
    <property type="entry name" value="INNER MEMBRANE PROTEIN YBBJ"/>
    <property type="match status" value="1"/>
</dbReference>
<keyword evidence="4 5" id="KW-0472">Membrane</keyword>
<feature type="transmembrane region" description="Helical" evidence="5">
    <location>
        <begin position="383"/>
        <end position="401"/>
    </location>
</feature>
<dbReference type="InterPro" id="IPR002810">
    <property type="entry name" value="NfeD-like_C"/>
</dbReference>
<feature type="domain" description="NfeD1b N-terminal" evidence="8">
    <location>
        <begin position="75"/>
        <end position="220"/>
    </location>
</feature>
<dbReference type="Gene3D" id="2.40.50.140">
    <property type="entry name" value="Nucleic acid-binding proteins"/>
    <property type="match status" value="1"/>
</dbReference>
<dbReference type="InterPro" id="IPR052165">
    <property type="entry name" value="Membrane_assoc_protease"/>
</dbReference>
<dbReference type="InterPro" id="IPR056739">
    <property type="entry name" value="NfeD_membrane"/>
</dbReference>
<evidence type="ECO:0000259" key="7">
    <source>
        <dbReference type="Pfam" id="PF24961"/>
    </source>
</evidence>
<dbReference type="InterPro" id="IPR029045">
    <property type="entry name" value="ClpP/crotonase-like_dom_sf"/>
</dbReference>
<accession>M5U791</accession>
<dbReference type="Pfam" id="PF25145">
    <property type="entry name" value="NfeD1b_N"/>
    <property type="match status" value="1"/>
</dbReference>
<organism evidence="9 10">
    <name type="scientific">Rhodopirellula sallentina SM41</name>
    <dbReference type="NCBI Taxonomy" id="1263870"/>
    <lineage>
        <taxon>Bacteria</taxon>
        <taxon>Pseudomonadati</taxon>
        <taxon>Planctomycetota</taxon>
        <taxon>Planctomycetia</taxon>
        <taxon>Pirellulales</taxon>
        <taxon>Pirellulaceae</taxon>
        <taxon>Rhodopirellula</taxon>
    </lineage>
</organism>
<dbReference type="InterPro" id="IPR012340">
    <property type="entry name" value="NA-bd_OB-fold"/>
</dbReference>